<keyword evidence="1" id="KW-0472">Membrane</keyword>
<reference evidence="2 3" key="2">
    <citation type="journal article" date="2013" name="Plant Cell Physiol.">
        <title>Rice Annotation Project Database (RAP-DB): an integrative and interactive database for rice genomics.</title>
        <authorList>
            <person name="Sakai H."/>
            <person name="Lee S.S."/>
            <person name="Tanaka T."/>
            <person name="Numa H."/>
            <person name="Kim J."/>
            <person name="Kawahara Y."/>
            <person name="Wakimoto H."/>
            <person name="Yang C.C."/>
            <person name="Iwamoto M."/>
            <person name="Abe T."/>
            <person name="Yamada Y."/>
            <person name="Muto A."/>
            <person name="Inokuchi H."/>
            <person name="Ikemura T."/>
            <person name="Matsumoto T."/>
            <person name="Sasaki T."/>
            <person name="Itoh T."/>
        </authorList>
    </citation>
    <scope>NUCLEOTIDE SEQUENCE [LARGE SCALE GENOMIC DNA]</scope>
    <source>
        <strain evidence="3">cv. Nipponbare</strain>
    </source>
</reference>
<sequence length="105" mass="11179">MWGVSPASPSVVVISSIPVGGVVPCVPVWRVVPCVPVGWVHWRRRPAVAIAVVLITAIATSSAAVSPTWLSTVISMTFSAPLQFTYQDSFQELASLGDLDVTFQL</sequence>
<dbReference type="InParanoid" id="A0A0P0X1D9"/>
<keyword evidence="3" id="KW-1185">Reference proteome</keyword>
<evidence type="ECO:0000313" key="3">
    <source>
        <dbReference type="Proteomes" id="UP000059680"/>
    </source>
</evidence>
<dbReference type="Gramene" id="Os06t0724650-00">
    <property type="protein sequence ID" value="Os06t0724650-00"/>
    <property type="gene ID" value="Os06g0724650"/>
</dbReference>
<dbReference type="AlphaFoldDB" id="A0A0P0X1D9"/>
<dbReference type="Proteomes" id="UP000059680">
    <property type="component" value="Chromosome 6"/>
</dbReference>
<dbReference type="EMBL" id="AP014962">
    <property type="protein sequence ID" value="BAS99575.1"/>
    <property type="molecule type" value="Genomic_DNA"/>
</dbReference>
<accession>A0A0P0X1D9</accession>
<feature type="transmembrane region" description="Helical" evidence="1">
    <location>
        <begin position="12"/>
        <end position="35"/>
    </location>
</feature>
<organism evidence="2 3">
    <name type="scientific">Oryza sativa subsp. japonica</name>
    <name type="common">Rice</name>
    <dbReference type="NCBI Taxonomy" id="39947"/>
    <lineage>
        <taxon>Eukaryota</taxon>
        <taxon>Viridiplantae</taxon>
        <taxon>Streptophyta</taxon>
        <taxon>Embryophyta</taxon>
        <taxon>Tracheophyta</taxon>
        <taxon>Spermatophyta</taxon>
        <taxon>Magnoliopsida</taxon>
        <taxon>Liliopsida</taxon>
        <taxon>Poales</taxon>
        <taxon>Poaceae</taxon>
        <taxon>BOP clade</taxon>
        <taxon>Oryzoideae</taxon>
        <taxon>Oryzeae</taxon>
        <taxon>Oryzinae</taxon>
        <taxon>Oryza</taxon>
        <taxon>Oryza sativa</taxon>
    </lineage>
</organism>
<name>A0A0P0X1D9_ORYSJ</name>
<evidence type="ECO:0000313" key="2">
    <source>
        <dbReference type="EMBL" id="BAS99575.1"/>
    </source>
</evidence>
<protein>
    <submittedName>
        <fullName evidence="2">Os06g0724650 protein</fullName>
    </submittedName>
</protein>
<gene>
    <name evidence="2" type="ordered locus">Os06g0724650</name>
    <name evidence="2" type="ORF">OSNPB_060724650</name>
</gene>
<dbReference type="PaxDb" id="39947-A0A0P0X1D9"/>
<proteinExistence type="predicted"/>
<keyword evidence="1" id="KW-0812">Transmembrane</keyword>
<reference evidence="2 3" key="3">
    <citation type="journal article" date="2013" name="Rice">
        <title>Improvement of the Oryza sativa Nipponbare reference genome using next generation sequence and optical map data.</title>
        <authorList>
            <person name="Kawahara Y."/>
            <person name="de la Bastide M."/>
            <person name="Hamilton J.P."/>
            <person name="Kanamori H."/>
            <person name="McCombie W.R."/>
            <person name="Ouyang S."/>
            <person name="Schwartz D.C."/>
            <person name="Tanaka T."/>
            <person name="Wu J."/>
            <person name="Zhou S."/>
            <person name="Childs K.L."/>
            <person name="Davidson R.M."/>
            <person name="Lin H."/>
            <person name="Quesada-Ocampo L."/>
            <person name="Vaillancourt B."/>
            <person name="Sakai H."/>
            <person name="Lee S.S."/>
            <person name="Kim J."/>
            <person name="Numa H."/>
            <person name="Itoh T."/>
            <person name="Buell C.R."/>
            <person name="Matsumoto T."/>
        </authorList>
    </citation>
    <scope>NUCLEOTIDE SEQUENCE [LARGE SCALE GENOMIC DNA]</scope>
    <source>
        <strain evidence="3">cv. Nipponbare</strain>
    </source>
</reference>
<evidence type="ECO:0000256" key="1">
    <source>
        <dbReference type="SAM" id="Phobius"/>
    </source>
</evidence>
<feature type="transmembrane region" description="Helical" evidence="1">
    <location>
        <begin position="47"/>
        <end position="70"/>
    </location>
</feature>
<reference evidence="3" key="1">
    <citation type="journal article" date="2005" name="Nature">
        <title>The map-based sequence of the rice genome.</title>
        <authorList>
            <consortium name="International rice genome sequencing project (IRGSP)"/>
            <person name="Matsumoto T."/>
            <person name="Wu J."/>
            <person name="Kanamori H."/>
            <person name="Katayose Y."/>
            <person name="Fujisawa M."/>
            <person name="Namiki N."/>
            <person name="Mizuno H."/>
            <person name="Yamamoto K."/>
            <person name="Antonio B.A."/>
            <person name="Baba T."/>
            <person name="Sakata K."/>
            <person name="Nagamura Y."/>
            <person name="Aoki H."/>
            <person name="Arikawa K."/>
            <person name="Arita K."/>
            <person name="Bito T."/>
            <person name="Chiden Y."/>
            <person name="Fujitsuka N."/>
            <person name="Fukunaka R."/>
            <person name="Hamada M."/>
            <person name="Harada C."/>
            <person name="Hayashi A."/>
            <person name="Hijishita S."/>
            <person name="Honda M."/>
            <person name="Hosokawa S."/>
            <person name="Ichikawa Y."/>
            <person name="Idonuma A."/>
            <person name="Iijima M."/>
            <person name="Ikeda M."/>
            <person name="Ikeno M."/>
            <person name="Ito K."/>
            <person name="Ito S."/>
            <person name="Ito T."/>
            <person name="Ito Y."/>
            <person name="Ito Y."/>
            <person name="Iwabuchi A."/>
            <person name="Kamiya K."/>
            <person name="Karasawa W."/>
            <person name="Kurita K."/>
            <person name="Katagiri S."/>
            <person name="Kikuta A."/>
            <person name="Kobayashi H."/>
            <person name="Kobayashi N."/>
            <person name="Machita K."/>
            <person name="Maehara T."/>
            <person name="Masukawa M."/>
            <person name="Mizubayashi T."/>
            <person name="Mukai Y."/>
            <person name="Nagasaki H."/>
            <person name="Nagata Y."/>
            <person name="Naito S."/>
            <person name="Nakashima M."/>
            <person name="Nakama Y."/>
            <person name="Nakamichi Y."/>
            <person name="Nakamura M."/>
            <person name="Meguro A."/>
            <person name="Negishi M."/>
            <person name="Ohta I."/>
            <person name="Ohta T."/>
            <person name="Okamoto M."/>
            <person name="Ono N."/>
            <person name="Saji S."/>
            <person name="Sakaguchi M."/>
            <person name="Sakai K."/>
            <person name="Shibata M."/>
            <person name="Shimokawa T."/>
            <person name="Song J."/>
            <person name="Takazaki Y."/>
            <person name="Terasawa K."/>
            <person name="Tsugane M."/>
            <person name="Tsuji K."/>
            <person name="Ueda S."/>
            <person name="Waki K."/>
            <person name="Yamagata H."/>
            <person name="Yamamoto M."/>
            <person name="Yamamoto S."/>
            <person name="Yamane H."/>
            <person name="Yoshiki S."/>
            <person name="Yoshihara R."/>
            <person name="Yukawa K."/>
            <person name="Zhong H."/>
            <person name="Yano M."/>
            <person name="Yuan Q."/>
            <person name="Ouyang S."/>
            <person name="Liu J."/>
            <person name="Jones K.M."/>
            <person name="Gansberger K."/>
            <person name="Moffat K."/>
            <person name="Hill J."/>
            <person name="Bera J."/>
            <person name="Fadrosh D."/>
            <person name="Jin S."/>
            <person name="Johri S."/>
            <person name="Kim M."/>
            <person name="Overton L."/>
            <person name="Reardon M."/>
            <person name="Tsitrin T."/>
            <person name="Vuong H."/>
            <person name="Weaver B."/>
            <person name="Ciecko A."/>
            <person name="Tallon L."/>
            <person name="Jackson J."/>
            <person name="Pai G."/>
            <person name="Aken S.V."/>
            <person name="Utterback T."/>
            <person name="Reidmuller S."/>
            <person name="Feldblyum T."/>
            <person name="Hsiao J."/>
            <person name="Zismann V."/>
            <person name="Iobst S."/>
            <person name="de Vazeille A.R."/>
            <person name="Buell C.R."/>
            <person name="Ying K."/>
            <person name="Li Y."/>
            <person name="Lu T."/>
            <person name="Huang Y."/>
            <person name="Zhao Q."/>
            <person name="Feng Q."/>
            <person name="Zhang L."/>
            <person name="Zhu J."/>
            <person name="Weng Q."/>
            <person name="Mu J."/>
            <person name="Lu Y."/>
            <person name="Fan D."/>
            <person name="Liu Y."/>
            <person name="Guan J."/>
            <person name="Zhang Y."/>
            <person name="Yu S."/>
            <person name="Liu X."/>
            <person name="Zhang Y."/>
            <person name="Hong G."/>
            <person name="Han B."/>
            <person name="Choisne N."/>
            <person name="Demange N."/>
            <person name="Orjeda G."/>
            <person name="Samain S."/>
            <person name="Cattolico L."/>
            <person name="Pelletier E."/>
            <person name="Couloux A."/>
            <person name="Segurens B."/>
            <person name="Wincker P."/>
            <person name="D'Hont A."/>
            <person name="Scarpelli C."/>
            <person name="Weissenbach J."/>
            <person name="Salanoubat M."/>
            <person name="Quetier F."/>
            <person name="Yu Y."/>
            <person name="Kim H.R."/>
            <person name="Rambo T."/>
            <person name="Currie J."/>
            <person name="Collura K."/>
            <person name="Luo M."/>
            <person name="Yang T."/>
            <person name="Ammiraju J.S.S."/>
            <person name="Engler F."/>
            <person name="Soderlund C."/>
            <person name="Wing R.A."/>
            <person name="Palmer L.E."/>
            <person name="de la Bastide M."/>
            <person name="Spiegel L."/>
            <person name="Nascimento L."/>
            <person name="Zutavern T."/>
            <person name="O'Shaughnessy A."/>
            <person name="Dike S."/>
            <person name="Dedhia N."/>
            <person name="Preston R."/>
            <person name="Balija V."/>
            <person name="McCombie W.R."/>
            <person name="Chow T."/>
            <person name="Chen H."/>
            <person name="Chung M."/>
            <person name="Chen C."/>
            <person name="Shaw J."/>
            <person name="Wu H."/>
            <person name="Hsiao K."/>
            <person name="Chao Y."/>
            <person name="Chu M."/>
            <person name="Cheng C."/>
            <person name="Hour A."/>
            <person name="Lee P."/>
            <person name="Lin S."/>
            <person name="Lin Y."/>
            <person name="Liou J."/>
            <person name="Liu S."/>
            <person name="Hsing Y."/>
            <person name="Raghuvanshi S."/>
            <person name="Mohanty A."/>
            <person name="Bharti A.K."/>
            <person name="Gaur A."/>
            <person name="Gupta V."/>
            <person name="Kumar D."/>
            <person name="Ravi V."/>
            <person name="Vij S."/>
            <person name="Kapur A."/>
            <person name="Khurana P."/>
            <person name="Khurana P."/>
            <person name="Khurana J.P."/>
            <person name="Tyagi A.K."/>
            <person name="Gaikwad K."/>
            <person name="Singh A."/>
            <person name="Dalal V."/>
            <person name="Srivastava S."/>
            <person name="Dixit A."/>
            <person name="Pal A.K."/>
            <person name="Ghazi I.A."/>
            <person name="Yadav M."/>
            <person name="Pandit A."/>
            <person name="Bhargava A."/>
            <person name="Sureshbabu K."/>
            <person name="Batra K."/>
            <person name="Sharma T.R."/>
            <person name="Mohapatra T."/>
            <person name="Singh N.K."/>
            <person name="Messing J."/>
            <person name="Nelson A.B."/>
            <person name="Fuks G."/>
            <person name="Kavchok S."/>
            <person name="Keizer G."/>
            <person name="Linton E."/>
            <person name="Llaca V."/>
            <person name="Song R."/>
            <person name="Tanyolac B."/>
            <person name="Young S."/>
            <person name="Ho-Il K."/>
            <person name="Hahn J.H."/>
            <person name="Sangsakoo G."/>
            <person name="Vanavichit A."/>
            <person name="de Mattos Luiz.A.T."/>
            <person name="Zimmer P.D."/>
            <person name="Malone G."/>
            <person name="Dellagostin O."/>
            <person name="de Oliveira A.C."/>
            <person name="Bevan M."/>
            <person name="Bancroft I."/>
            <person name="Minx P."/>
            <person name="Cordum H."/>
            <person name="Wilson R."/>
            <person name="Cheng Z."/>
            <person name="Jin W."/>
            <person name="Jiang J."/>
            <person name="Leong S.A."/>
            <person name="Iwama H."/>
            <person name="Gojobori T."/>
            <person name="Itoh T."/>
            <person name="Niimura Y."/>
            <person name="Fujii Y."/>
            <person name="Habara T."/>
            <person name="Sakai H."/>
            <person name="Sato Y."/>
            <person name="Wilson G."/>
            <person name="Kumar K."/>
            <person name="McCouch S."/>
            <person name="Juretic N."/>
            <person name="Hoen D."/>
            <person name="Wright S."/>
            <person name="Bruskiewich R."/>
            <person name="Bureau T."/>
            <person name="Miyao A."/>
            <person name="Hirochika H."/>
            <person name="Nishikawa T."/>
            <person name="Kadowaki K."/>
            <person name="Sugiura M."/>
            <person name="Burr B."/>
            <person name="Sasaki T."/>
        </authorList>
    </citation>
    <scope>NUCLEOTIDE SEQUENCE [LARGE SCALE GENOMIC DNA]</scope>
    <source>
        <strain evidence="3">cv. Nipponbare</strain>
    </source>
</reference>
<keyword evidence="1" id="KW-1133">Transmembrane helix</keyword>
<dbReference type="SMR" id="A0A0P0X1D9"/>